<name>A0AAU9LDV9_9ASTR</name>
<gene>
    <name evidence="1" type="ORF">LVIROSA_LOCUS608</name>
</gene>
<evidence type="ECO:0000313" key="2">
    <source>
        <dbReference type="Proteomes" id="UP001157418"/>
    </source>
</evidence>
<comment type="caution">
    <text evidence="1">The sequence shown here is derived from an EMBL/GenBank/DDBJ whole genome shotgun (WGS) entry which is preliminary data.</text>
</comment>
<sequence>MINCKIEATQAGDLATSDASSDQEFITFGSSVTDLCSSGQRIEQTQFRISGFRPRRMFFKTCKRIRLTRSSESINGLGKHEIFIQSLLKLEKEVEN</sequence>
<dbReference type="Proteomes" id="UP001157418">
    <property type="component" value="Unassembled WGS sequence"/>
</dbReference>
<dbReference type="AlphaFoldDB" id="A0AAU9LDV9"/>
<keyword evidence="2" id="KW-1185">Reference proteome</keyword>
<organism evidence="1 2">
    <name type="scientific">Lactuca virosa</name>
    <dbReference type="NCBI Taxonomy" id="75947"/>
    <lineage>
        <taxon>Eukaryota</taxon>
        <taxon>Viridiplantae</taxon>
        <taxon>Streptophyta</taxon>
        <taxon>Embryophyta</taxon>
        <taxon>Tracheophyta</taxon>
        <taxon>Spermatophyta</taxon>
        <taxon>Magnoliopsida</taxon>
        <taxon>eudicotyledons</taxon>
        <taxon>Gunneridae</taxon>
        <taxon>Pentapetalae</taxon>
        <taxon>asterids</taxon>
        <taxon>campanulids</taxon>
        <taxon>Asterales</taxon>
        <taxon>Asteraceae</taxon>
        <taxon>Cichorioideae</taxon>
        <taxon>Cichorieae</taxon>
        <taxon>Lactucinae</taxon>
        <taxon>Lactuca</taxon>
    </lineage>
</organism>
<evidence type="ECO:0000313" key="1">
    <source>
        <dbReference type="EMBL" id="CAH1412600.1"/>
    </source>
</evidence>
<reference evidence="1 2" key="1">
    <citation type="submission" date="2022-01" db="EMBL/GenBank/DDBJ databases">
        <authorList>
            <person name="Xiong W."/>
            <person name="Schranz E."/>
        </authorList>
    </citation>
    <scope>NUCLEOTIDE SEQUENCE [LARGE SCALE GENOMIC DNA]</scope>
</reference>
<dbReference type="EMBL" id="CAKMRJ010000001">
    <property type="protein sequence ID" value="CAH1412600.1"/>
    <property type="molecule type" value="Genomic_DNA"/>
</dbReference>
<proteinExistence type="predicted"/>
<accession>A0AAU9LDV9</accession>
<protein>
    <submittedName>
        <fullName evidence="1">Uncharacterized protein</fullName>
    </submittedName>
</protein>